<dbReference type="AlphaFoldDB" id="A0A5M9M9V2"/>
<gene>
    <name evidence="1" type="ORF">ATNIH1004_010587</name>
</gene>
<dbReference type="VEuPathDB" id="FungiDB:EYZ11_007368"/>
<evidence type="ECO:0000313" key="1">
    <source>
        <dbReference type="EMBL" id="KAA8643812.1"/>
    </source>
</evidence>
<comment type="caution">
    <text evidence="1">The sequence shown here is derived from an EMBL/GenBank/DDBJ whole genome shotgun (WGS) entry which is preliminary data.</text>
</comment>
<dbReference type="EMBL" id="QUQM01000005">
    <property type="protein sequence ID" value="KAA8643812.1"/>
    <property type="molecule type" value="Genomic_DNA"/>
</dbReference>
<dbReference type="RefSeq" id="XP_033423173.1">
    <property type="nucleotide sequence ID" value="XM_033575155.1"/>
</dbReference>
<evidence type="ECO:0000313" key="2">
    <source>
        <dbReference type="Proteomes" id="UP000324241"/>
    </source>
</evidence>
<dbReference type="GeneID" id="54333288"/>
<accession>A0A5M9M9V2</accession>
<dbReference type="Proteomes" id="UP000324241">
    <property type="component" value="Unassembled WGS sequence"/>
</dbReference>
<proteinExistence type="predicted"/>
<sequence length="126" mass="14572">MGIQSWTSSMQRRVDLQLEGIKLASLTSNDMVFLFDVEYAMVSQGRLRFSLQLQMFTRKETQLYRNPSGEPAKDHVRVKIIMSPENEELRTAADVYSEMQRLMFVETEDDDIVLPFNGAVLKIDYA</sequence>
<name>A0A5M9M9V2_9EURO</name>
<organism evidence="1 2">
    <name type="scientific">Aspergillus tanneri</name>
    <dbReference type="NCBI Taxonomy" id="1220188"/>
    <lineage>
        <taxon>Eukaryota</taxon>
        <taxon>Fungi</taxon>
        <taxon>Dikarya</taxon>
        <taxon>Ascomycota</taxon>
        <taxon>Pezizomycotina</taxon>
        <taxon>Eurotiomycetes</taxon>
        <taxon>Eurotiomycetidae</taxon>
        <taxon>Eurotiales</taxon>
        <taxon>Aspergillaceae</taxon>
        <taxon>Aspergillus</taxon>
        <taxon>Aspergillus subgen. Circumdati</taxon>
    </lineage>
</organism>
<reference evidence="1 2" key="1">
    <citation type="submission" date="2019-08" db="EMBL/GenBank/DDBJ databases">
        <title>The genome sequence of a newly discovered highly antifungal drug resistant Aspergillus species, Aspergillus tanneri NIH 1004.</title>
        <authorList>
            <person name="Mounaud S."/>
            <person name="Singh I."/>
            <person name="Joardar V."/>
            <person name="Pakala S."/>
            <person name="Pakala S."/>
            <person name="Venepally P."/>
            <person name="Chung J.K."/>
            <person name="Losada L."/>
            <person name="Nierman W.C."/>
        </authorList>
    </citation>
    <scope>NUCLEOTIDE SEQUENCE [LARGE SCALE GENOMIC DNA]</scope>
    <source>
        <strain evidence="1 2">NIH1004</strain>
    </source>
</reference>
<protein>
    <submittedName>
        <fullName evidence="1">Uncharacterized protein</fullName>
    </submittedName>
</protein>